<dbReference type="InterPro" id="IPR029058">
    <property type="entry name" value="AB_hydrolase_fold"/>
</dbReference>
<comment type="caution">
    <text evidence="6">The sequence shown here is derived from an EMBL/GenBank/DDBJ whole genome shotgun (WGS) entry which is preliminary data.</text>
</comment>
<feature type="compositionally biased region" description="Basic and acidic residues" evidence="4">
    <location>
        <begin position="514"/>
        <end position="523"/>
    </location>
</feature>
<feature type="region of interest" description="Disordered" evidence="4">
    <location>
        <begin position="424"/>
        <end position="558"/>
    </location>
</feature>
<dbReference type="InterPro" id="IPR033140">
    <property type="entry name" value="Lipase_GDXG_put_SER_AS"/>
</dbReference>
<keyword evidence="7" id="KW-1185">Reference proteome</keyword>
<dbReference type="PANTHER" id="PTHR48081">
    <property type="entry name" value="AB HYDROLASE SUPERFAMILY PROTEIN C4A8.06C"/>
    <property type="match status" value="1"/>
</dbReference>
<evidence type="ECO:0000313" key="7">
    <source>
        <dbReference type="Proteomes" id="UP001342314"/>
    </source>
</evidence>
<dbReference type="InterPro" id="IPR013094">
    <property type="entry name" value="AB_hydrolase_3"/>
</dbReference>
<evidence type="ECO:0000256" key="1">
    <source>
        <dbReference type="ARBA" id="ARBA00010515"/>
    </source>
</evidence>
<evidence type="ECO:0000256" key="3">
    <source>
        <dbReference type="PROSITE-ProRule" id="PRU10038"/>
    </source>
</evidence>
<evidence type="ECO:0000256" key="4">
    <source>
        <dbReference type="SAM" id="MobiDB-lite"/>
    </source>
</evidence>
<dbReference type="GO" id="GO:0016787">
    <property type="term" value="F:hydrolase activity"/>
    <property type="evidence" value="ECO:0007669"/>
    <property type="project" value="UniProtKB-KW"/>
</dbReference>
<feature type="region of interest" description="Disordered" evidence="4">
    <location>
        <begin position="692"/>
        <end position="741"/>
    </location>
</feature>
<organism evidence="6 7">
    <name type="scientific">Rhodotorula paludigena</name>
    <dbReference type="NCBI Taxonomy" id="86838"/>
    <lineage>
        <taxon>Eukaryota</taxon>
        <taxon>Fungi</taxon>
        <taxon>Dikarya</taxon>
        <taxon>Basidiomycota</taxon>
        <taxon>Pucciniomycotina</taxon>
        <taxon>Microbotryomycetes</taxon>
        <taxon>Sporidiobolales</taxon>
        <taxon>Sporidiobolaceae</taxon>
        <taxon>Rhodotorula</taxon>
    </lineage>
</organism>
<feature type="compositionally biased region" description="Polar residues" evidence="4">
    <location>
        <begin position="455"/>
        <end position="468"/>
    </location>
</feature>
<feature type="domain" description="Alpha/beta hydrolase fold-3" evidence="5">
    <location>
        <begin position="155"/>
        <end position="239"/>
    </location>
</feature>
<feature type="compositionally biased region" description="Basic and acidic residues" evidence="4">
    <location>
        <begin position="697"/>
        <end position="734"/>
    </location>
</feature>
<feature type="domain" description="Alpha/beta hydrolase fold-3" evidence="5">
    <location>
        <begin position="293"/>
        <end position="346"/>
    </location>
</feature>
<evidence type="ECO:0000313" key="6">
    <source>
        <dbReference type="EMBL" id="GJN87087.1"/>
    </source>
</evidence>
<dbReference type="PANTHER" id="PTHR48081:SF19">
    <property type="entry name" value="AB HYDROLASE SUPERFAMILY PROTEIN C4A8.06C"/>
    <property type="match status" value="1"/>
</dbReference>
<feature type="compositionally biased region" description="Low complexity" evidence="4">
    <location>
        <begin position="429"/>
        <end position="454"/>
    </location>
</feature>
<dbReference type="PROSITE" id="PS01174">
    <property type="entry name" value="LIPASE_GDXG_SER"/>
    <property type="match status" value="1"/>
</dbReference>
<feature type="active site" evidence="3">
    <location>
        <position position="200"/>
    </location>
</feature>
<dbReference type="Gene3D" id="3.40.50.1820">
    <property type="entry name" value="alpha/beta hydrolase"/>
    <property type="match status" value="1"/>
</dbReference>
<accession>A0AAV5GCM0</accession>
<protein>
    <recommendedName>
        <fullName evidence="5">Alpha/beta hydrolase fold-3 domain-containing protein</fullName>
    </recommendedName>
</protein>
<keyword evidence="2" id="KW-0378">Hydrolase</keyword>
<proteinExistence type="inferred from homology"/>
<dbReference type="Proteomes" id="UP001342314">
    <property type="component" value="Unassembled WGS sequence"/>
</dbReference>
<name>A0AAV5GCM0_9BASI</name>
<dbReference type="AlphaFoldDB" id="A0AAV5GCM0"/>
<evidence type="ECO:0000256" key="2">
    <source>
        <dbReference type="ARBA" id="ARBA00022801"/>
    </source>
</evidence>
<feature type="compositionally biased region" description="Low complexity" evidence="4">
    <location>
        <begin position="528"/>
        <end position="543"/>
    </location>
</feature>
<dbReference type="EMBL" id="BQKY01000001">
    <property type="protein sequence ID" value="GJN87087.1"/>
    <property type="molecule type" value="Genomic_DNA"/>
</dbReference>
<evidence type="ECO:0000259" key="5">
    <source>
        <dbReference type="Pfam" id="PF07859"/>
    </source>
</evidence>
<dbReference type="SUPFAM" id="SSF53474">
    <property type="entry name" value="alpha/beta-Hydrolases"/>
    <property type="match status" value="1"/>
</dbReference>
<dbReference type="InterPro" id="IPR050300">
    <property type="entry name" value="GDXG_lipolytic_enzyme"/>
</dbReference>
<dbReference type="Pfam" id="PF07859">
    <property type="entry name" value="Abhydrolase_3"/>
    <property type="match status" value="2"/>
</dbReference>
<comment type="similarity">
    <text evidence="1">Belongs to the 'GDXG' lipolytic enzyme family.</text>
</comment>
<reference evidence="6 7" key="1">
    <citation type="submission" date="2021-12" db="EMBL/GenBank/DDBJ databases">
        <title>High titer production of polyol ester of fatty acids by Rhodotorula paludigena BS15 towards product separation-free biomass refinery.</title>
        <authorList>
            <person name="Mano J."/>
            <person name="Ono H."/>
            <person name="Tanaka T."/>
            <person name="Naito K."/>
            <person name="Sushida H."/>
            <person name="Ike M."/>
            <person name="Tokuyasu K."/>
            <person name="Kitaoka M."/>
        </authorList>
    </citation>
    <scope>NUCLEOTIDE SEQUENCE [LARGE SCALE GENOMIC DNA]</scope>
    <source>
        <strain evidence="6 7">BS15</strain>
    </source>
</reference>
<gene>
    <name evidence="6" type="ORF">Rhopal_000032-T1</name>
</gene>
<feature type="compositionally biased region" description="Acidic residues" evidence="4">
    <location>
        <begin position="494"/>
        <end position="503"/>
    </location>
</feature>
<sequence length="741" mass="79831">MTKTLSLAGVASHTAPKGLTGFLRWLWHHRRNKKAGNPSKELVYAEGVAIVRAFLAFAAKHGVGELQKFTASHVPSPTWVSVLRVSVSQANINRAAHLLHNALSVDRRTVELVGGEKWWTLRGRDLTGEWIELKKDKIKRGAKPPERVLFYLHGLAPQYPFPCALHDALASYLFLIDPPNDGSVAHEPVPPENIILSGDSAGGGLALSLLVVLRDLGLPMPAGATLISPWVDLAHSFPSVGGDGNGDYIPPNGFIYRPDLVWPPPPNPATGIEQVLVGEEALAANGQDVVVRLDEQVQMYCPNNMLDHPLVSPVNQGSLGGLCPLYICCGGAELLHDEIIHVAHKAANPSSYPPAQRILEQYPSQRKHFEQDYPPTQVQLQVFDGGCHVVTTLSITSLAKYMYRGAANAGLFFLAAAKARSSRRENHGHAANSVAPSSSSSSFSHSPASHSATPETSSSQPTTISAANASAPVEPGLRTADQQVANATEHEEASDANSEEERDSSDAESYANTESEHSSLSEHEIEEAAAAAAAAAPSSTTTENVPPQRITATGHLPAFSSSPAGAANMIRQRVNLHGFIRPLEPASQLDGCTMNSEHIGLLHAVPVRKWLAQRREWDDKYAKDLAHFRELKRADWEAAQRSGWLLGQFEGERPPLGSVAAWHDEALAKEAARSVDEAGKKTKATMALSMWSGISAKPDEEVAGDKKVEEVKAKLEREGDERQEQAPTSREKEPATASATA</sequence>